<evidence type="ECO:0000313" key="2">
    <source>
        <dbReference type="EMBL" id="KAL3310109.1"/>
    </source>
</evidence>
<protein>
    <submittedName>
        <fullName evidence="2">Uncharacterized protein</fullName>
    </submittedName>
</protein>
<dbReference type="AlphaFoldDB" id="A0ABD2PRK2"/>
<gene>
    <name evidence="2" type="ORF">Ciccas_011331</name>
</gene>
<proteinExistence type="predicted"/>
<dbReference type="EMBL" id="JBJKFK010003234">
    <property type="protein sequence ID" value="KAL3310109.1"/>
    <property type="molecule type" value="Genomic_DNA"/>
</dbReference>
<feature type="region of interest" description="Disordered" evidence="1">
    <location>
        <begin position="1"/>
        <end position="27"/>
    </location>
</feature>
<dbReference type="Proteomes" id="UP001626550">
    <property type="component" value="Unassembled WGS sequence"/>
</dbReference>
<keyword evidence="3" id="KW-1185">Reference proteome</keyword>
<sequence>MVRQLPFSHKPTSAGSPDDGADLHPPDDLEAVVGEAEMTERPFESLLDYIVAMSRKIADKGLLVILEAIKKSEKPPSVEYR</sequence>
<evidence type="ECO:0000313" key="3">
    <source>
        <dbReference type="Proteomes" id="UP001626550"/>
    </source>
</evidence>
<comment type="caution">
    <text evidence="2">The sequence shown here is derived from an EMBL/GenBank/DDBJ whole genome shotgun (WGS) entry which is preliminary data.</text>
</comment>
<feature type="non-terminal residue" evidence="2">
    <location>
        <position position="81"/>
    </location>
</feature>
<name>A0ABD2PRK2_9PLAT</name>
<reference evidence="2 3" key="1">
    <citation type="submission" date="2024-11" db="EMBL/GenBank/DDBJ databases">
        <title>Adaptive evolution of stress response genes in parasites aligns with host niche diversity.</title>
        <authorList>
            <person name="Hahn C."/>
            <person name="Resl P."/>
        </authorList>
    </citation>
    <scope>NUCLEOTIDE SEQUENCE [LARGE SCALE GENOMIC DNA]</scope>
    <source>
        <strain evidence="2">EGGRZ-B1_66</strain>
        <tissue evidence="2">Body</tissue>
    </source>
</reference>
<evidence type="ECO:0000256" key="1">
    <source>
        <dbReference type="SAM" id="MobiDB-lite"/>
    </source>
</evidence>
<organism evidence="2 3">
    <name type="scientific">Cichlidogyrus casuarinus</name>
    <dbReference type="NCBI Taxonomy" id="1844966"/>
    <lineage>
        <taxon>Eukaryota</taxon>
        <taxon>Metazoa</taxon>
        <taxon>Spiralia</taxon>
        <taxon>Lophotrochozoa</taxon>
        <taxon>Platyhelminthes</taxon>
        <taxon>Monogenea</taxon>
        <taxon>Monopisthocotylea</taxon>
        <taxon>Dactylogyridea</taxon>
        <taxon>Ancyrocephalidae</taxon>
        <taxon>Cichlidogyrus</taxon>
    </lineage>
</organism>
<accession>A0ABD2PRK2</accession>